<evidence type="ECO:0000259" key="3">
    <source>
        <dbReference type="PROSITE" id="PS51912"/>
    </source>
</evidence>
<dbReference type="Pfam" id="PF00501">
    <property type="entry name" value="AMP-binding"/>
    <property type="match status" value="2"/>
</dbReference>
<feature type="region of interest" description="Disordered" evidence="2">
    <location>
        <begin position="200"/>
        <end position="245"/>
    </location>
</feature>
<dbReference type="Proteomes" id="UP000005207">
    <property type="component" value="Linkage group LG20"/>
</dbReference>
<dbReference type="InterPro" id="IPR042099">
    <property type="entry name" value="ANL_N_sf"/>
</dbReference>
<reference evidence="5" key="1">
    <citation type="submission" date="2012-01" db="EMBL/GenBank/DDBJ databases">
        <title>The Genome Sequence of Oreochromis niloticus (Nile Tilapia).</title>
        <authorList>
            <consortium name="Broad Institute Genome Assembly Team"/>
            <consortium name="Broad Institute Sequencing Platform"/>
            <person name="Di Palma F."/>
            <person name="Johnson J."/>
            <person name="Lander E.S."/>
            <person name="Lindblad-Toh K."/>
        </authorList>
    </citation>
    <scope>NUCLEOTIDE SEQUENCE [LARGE SCALE GENOMIC DNA]</scope>
</reference>
<feature type="compositionally biased region" description="Low complexity" evidence="2">
    <location>
        <begin position="163"/>
        <end position="172"/>
    </location>
</feature>
<feature type="domain" description="DMAP1-binding" evidence="3">
    <location>
        <begin position="7"/>
        <end position="110"/>
    </location>
</feature>
<dbReference type="FunFam" id="3.30.300.30:FF:000003">
    <property type="entry name" value="DIP2 disco-interacting protein 2 homolog A"/>
    <property type="match status" value="1"/>
</dbReference>
<reference evidence="4" key="3">
    <citation type="submission" date="2025-09" db="UniProtKB">
        <authorList>
            <consortium name="Ensembl"/>
        </authorList>
    </citation>
    <scope>IDENTIFICATION</scope>
</reference>
<dbReference type="SUPFAM" id="SSF56801">
    <property type="entry name" value="Acetyl-CoA synthetase-like"/>
    <property type="match status" value="2"/>
</dbReference>
<feature type="region of interest" description="Disordered" evidence="2">
    <location>
        <begin position="101"/>
        <end position="133"/>
    </location>
</feature>
<evidence type="ECO:0000313" key="5">
    <source>
        <dbReference type="Proteomes" id="UP000005207"/>
    </source>
</evidence>
<feature type="compositionally biased region" description="Polar residues" evidence="2">
    <location>
        <begin position="110"/>
        <end position="126"/>
    </location>
</feature>
<comment type="similarity">
    <text evidence="1">Belongs to the DIP2 family.</text>
</comment>
<name>A0A669BQG2_ORENI</name>
<dbReference type="InterPro" id="IPR010506">
    <property type="entry name" value="DMAP1-bd"/>
</dbReference>
<dbReference type="CDD" id="cd05905">
    <property type="entry name" value="Dip2"/>
    <property type="match status" value="2"/>
</dbReference>
<proteinExistence type="inferred from homology"/>
<evidence type="ECO:0000256" key="1">
    <source>
        <dbReference type="ARBA" id="ARBA00007735"/>
    </source>
</evidence>
<dbReference type="PANTHER" id="PTHR22754:SF43">
    <property type="entry name" value="DISCO-INTERACTING PROTEIN 2 HOMOLOG B-A"/>
    <property type="match status" value="1"/>
</dbReference>
<dbReference type="InterPro" id="IPR037337">
    <property type="entry name" value="Dip2-like_dom"/>
</dbReference>
<dbReference type="FunFam" id="3.30.300.30:FF:000001">
    <property type="entry name" value="DIP2 disco-interacting protein 2 homolog C"/>
    <property type="match status" value="1"/>
</dbReference>
<feature type="compositionally biased region" description="Low complexity" evidence="2">
    <location>
        <begin position="227"/>
        <end position="238"/>
    </location>
</feature>
<dbReference type="InterPro" id="IPR025110">
    <property type="entry name" value="AMP-bd_C"/>
</dbReference>
<evidence type="ECO:0000313" key="4">
    <source>
        <dbReference type="Ensembl" id="ENSONIP00000037767.1"/>
    </source>
</evidence>
<gene>
    <name evidence="4" type="primary">DIP2B</name>
    <name evidence="4" type="synonym">dip2ba</name>
</gene>
<dbReference type="Gene3D" id="3.30.300.30">
    <property type="match status" value="2"/>
</dbReference>
<dbReference type="PANTHER" id="PTHR22754">
    <property type="entry name" value="DISCO-INTERACTING PROTEIN 2 DIP2 -RELATED"/>
    <property type="match status" value="1"/>
</dbReference>
<dbReference type="InterPro" id="IPR000873">
    <property type="entry name" value="AMP-dep_synth/lig_dom"/>
</dbReference>
<accession>A0A669BQG2</accession>
<dbReference type="SMART" id="SM01137">
    <property type="entry name" value="DMAP_binding"/>
    <property type="match status" value="1"/>
</dbReference>
<dbReference type="InterPro" id="IPR045851">
    <property type="entry name" value="AMP-bd_C_sf"/>
</dbReference>
<dbReference type="Ensembl" id="ENSONIT00000036141.1">
    <property type="protein sequence ID" value="ENSONIP00000037767.1"/>
    <property type="gene ID" value="ENSONIG00000011909.2"/>
</dbReference>
<keyword evidence="5" id="KW-1185">Reference proteome</keyword>
<dbReference type="Pfam" id="PF06464">
    <property type="entry name" value="DMAP_binding"/>
    <property type="match status" value="1"/>
</dbReference>
<dbReference type="Pfam" id="PF23024">
    <property type="entry name" value="AMP-dom_DIP2-like"/>
    <property type="match status" value="1"/>
</dbReference>
<reference evidence="4" key="2">
    <citation type="submission" date="2025-08" db="UniProtKB">
        <authorList>
            <consortium name="Ensembl"/>
        </authorList>
    </citation>
    <scope>IDENTIFICATION</scope>
</reference>
<dbReference type="Gene3D" id="3.40.50.12780">
    <property type="entry name" value="N-terminal domain of ligase-like"/>
    <property type="match status" value="2"/>
</dbReference>
<dbReference type="PROSITE" id="PS51912">
    <property type="entry name" value="DMAP1_BIND"/>
    <property type="match status" value="1"/>
</dbReference>
<feature type="region of interest" description="Disordered" evidence="2">
    <location>
        <begin position="163"/>
        <end position="185"/>
    </location>
</feature>
<protein>
    <submittedName>
        <fullName evidence="4">Disco-interacting protein 2 homolog Ba</fullName>
    </submittedName>
</protein>
<evidence type="ECO:0000256" key="2">
    <source>
        <dbReference type="SAM" id="MobiDB-lite"/>
    </source>
</evidence>
<sequence length="1514" mass="164914">MADRGVDLSALPKEVRDQLAELDLELSEGDITQKGYEKKRAKLLASYISHLPSKTSFGLVLVVFLCFSHSGYSLFSIYVDIHTEAVQAALAKHKEEKMALPMPTKRRSAFVQSPIDTCTPPDTSSASEDEGSLRRKAALSAALAQTLQSPDYWINRSVQSSSTSSSASSTLSHGEPKTQPQPQPQPAVSLLADVLAHTRIENSVPPDVTSSASQDRGSRVDLPPAVRGMSRGQSRSSMLDTADGVPVSSRVSTKIQQLLNTLKRPKRPPLSEFFLDDSEEIVEVPQPDPNTPKPEGRQIIPVKGEPLGVVSNWPPALQAALARWGATQAKSPALTALDITGKPLYTLTYGKLWSRSLKLAYTLLNKLGTKTEPVLQPGDRVALVYPNSDPGMFWVAFYGCLLAEVIPVPIEVPLSRQDAGSQQIGFLLGSCGVSLALTSEVCLKGLPKTQNGEIIQFKGWPRMKWVVTDTKYLTKPSKDWQPHIPTANTDTAYIEYKASKEGTVMGVAVSKIAMLTHCQALTQACNYCEGETLVNVLDCKKDMGLWHGVLTSVMNRIHTITVPYAVMKACPMSWVQRVHIHKGSVSSCDAFLNVFQSHGLKPEVICPCATSPEALTVAIRRPGARGAPLPARAILSMGGLSHGVIRVNTEDKNSALTVQDVGHIMPGALMCIVKPEGSPQLCKTDEIGEIVINSRAGGTMYYGLPGVTKTTFEVIPVNQAGAPVGEIPFTRTGLLGFVGPGSLVFVVGKIEGLLMVSGRRHNADDLVATALAVEPVKTVYRGRIAVFSVTVFYDERIVIVAEQRPDASEEDSFQWMSRVLQAIDSIHQVGLYCLALVPANTLPKTPLGGIHICETKQNFLEGNLHPCNILMCPHTCVTNLPKPRQKQPVDVGPASMLVGNLVAGKRIAQAIGRELGVVEDQDLIRKHQFLSEALQWRAQMDPDHVLYVLLNAKGVAVCTATCAQLHKRAEKITATLMERGGLNTGDNVVLLYPPGIDLIAAFYGCLYAGVVPVTVRPPHPQNLAATLPTVRMIIDVSKAACILTTQPLMRILRSREAAASVNVKTWPTIIDTDDLPRKRPPHIYKPPTAEMLAYLDFSVSTTGMLTGVKMSHAAVSTLCRSIKLQCELYSSRQVAICLDPYCGLGFVLWCLSSVYSGHQSILIPPLELESSLPVWLSTLSQYKIRDTFCSYSVMELCTKGLGTQTEMLKARGLNLSCVRSCVVIAEERPRLALTQSFSKLFKDLGLSPRAVSTAFGSRVNLAICLQGTAGPDPSTVYVDMKSLRHDRVRLVERGAPQSLPLMESGTILPGVRVIIVNPETRGPLGDSHLGEIWVNSPHNASGYYTIYGEESLQADHFNTRLSFGEPQTLWARTSYLGFIKRTELLDASGDRHDALFVVGSLDETLELRGLRYHPIDIETSVSRAHRSIAESAVFTWTNLLVVVAELSGSEQEALDLVPLVTNVVLEEHHLIVGVVVIVDPGVIPINSRGEKQRMHLRDSFLADQLDPIYVAYNM</sequence>
<dbReference type="GeneTree" id="ENSGT00950000182997"/>
<organism evidence="4 5">
    <name type="scientific">Oreochromis niloticus</name>
    <name type="common">Nile tilapia</name>
    <name type="synonym">Tilapia nilotica</name>
    <dbReference type="NCBI Taxonomy" id="8128"/>
    <lineage>
        <taxon>Eukaryota</taxon>
        <taxon>Metazoa</taxon>
        <taxon>Chordata</taxon>
        <taxon>Craniata</taxon>
        <taxon>Vertebrata</taxon>
        <taxon>Euteleostomi</taxon>
        <taxon>Actinopterygii</taxon>
        <taxon>Neopterygii</taxon>
        <taxon>Teleostei</taxon>
        <taxon>Neoteleostei</taxon>
        <taxon>Acanthomorphata</taxon>
        <taxon>Ovalentaria</taxon>
        <taxon>Cichlomorphae</taxon>
        <taxon>Cichliformes</taxon>
        <taxon>Cichlidae</taxon>
        <taxon>African cichlids</taxon>
        <taxon>Pseudocrenilabrinae</taxon>
        <taxon>Oreochromini</taxon>
        <taxon>Oreochromis</taxon>
    </lineage>
</organism>